<gene>
    <name evidence="1" type="ORF">BOX37_29220</name>
</gene>
<keyword evidence="2" id="KW-1185">Reference proteome</keyword>
<protein>
    <submittedName>
        <fullName evidence="1">Uncharacterized protein</fullName>
    </submittedName>
</protein>
<name>A0A1J0VZ51_9NOCA</name>
<reference evidence="1" key="1">
    <citation type="submission" date="2016-11" db="EMBL/GenBank/DDBJ databases">
        <authorList>
            <person name="Jaros S."/>
            <person name="Januszkiewicz K."/>
            <person name="Wedrychowicz H."/>
        </authorList>
    </citation>
    <scope>NUCLEOTIDE SEQUENCE [LARGE SCALE GENOMIC DNA]</scope>
    <source>
        <strain evidence="1">Y48</strain>
    </source>
</reference>
<evidence type="ECO:0000313" key="1">
    <source>
        <dbReference type="EMBL" id="APE37340.1"/>
    </source>
</evidence>
<dbReference type="AlphaFoldDB" id="A0A1J0VZ51"/>
<dbReference type="KEGG" id="nsl:BOX37_29220"/>
<evidence type="ECO:0000313" key="2">
    <source>
        <dbReference type="Proteomes" id="UP000183810"/>
    </source>
</evidence>
<accession>A0A1J0VZ51</accession>
<dbReference type="EMBL" id="CP018082">
    <property type="protein sequence ID" value="APE37340.1"/>
    <property type="molecule type" value="Genomic_DNA"/>
</dbReference>
<proteinExistence type="predicted"/>
<dbReference type="Proteomes" id="UP000183810">
    <property type="component" value="Chromosome"/>
</dbReference>
<sequence>MFDPLADIDRVLAEQAGWTWFDDYLLYTCAVAELISTGRLAQVPPKATRVRVETGEICLADGPVNWFTWRAAGNGQYVRGHVRADGRTAIGAAHHLGNAVRNEARRLRAEAAAQPRWVAERPGTAMISDRRMHLIAPERSFSLYWSALEGIDLTAPDRIGCRFPDKQGVMQQLLIQSPWAPLLFVTAALRHFPHHPLLQNGTWLPAGFEDKCHLAGKKCPKVRKLG</sequence>
<organism evidence="1 2">
    <name type="scientific">Nocardia mangyaensis</name>
    <dbReference type="NCBI Taxonomy" id="2213200"/>
    <lineage>
        <taxon>Bacteria</taxon>
        <taxon>Bacillati</taxon>
        <taxon>Actinomycetota</taxon>
        <taxon>Actinomycetes</taxon>
        <taxon>Mycobacteriales</taxon>
        <taxon>Nocardiaceae</taxon>
        <taxon>Nocardia</taxon>
    </lineage>
</organism>